<dbReference type="InterPro" id="IPR029063">
    <property type="entry name" value="SAM-dependent_MTases_sf"/>
</dbReference>
<protein>
    <submittedName>
        <fullName evidence="5">Glycine/sarcosine N-methyltransferase</fullName>
        <ecNumber evidence="5">2.1.1.156</ecNumber>
    </submittedName>
</protein>
<evidence type="ECO:0000259" key="4">
    <source>
        <dbReference type="Pfam" id="PF13649"/>
    </source>
</evidence>
<keyword evidence="3" id="KW-0949">S-adenosyl-L-methionine</keyword>
<evidence type="ECO:0000256" key="3">
    <source>
        <dbReference type="ARBA" id="ARBA00022691"/>
    </source>
</evidence>
<evidence type="ECO:0000313" key="5">
    <source>
        <dbReference type="EMBL" id="VWC31509.1"/>
    </source>
</evidence>
<dbReference type="Gene3D" id="3.40.50.150">
    <property type="entry name" value="Vaccinia Virus protein VP39"/>
    <property type="match status" value="1"/>
</dbReference>
<accession>A0A6P2R7H3</accession>
<dbReference type="InterPro" id="IPR041698">
    <property type="entry name" value="Methyltransf_25"/>
</dbReference>
<dbReference type="PANTHER" id="PTHR43464">
    <property type="entry name" value="METHYLTRANSFERASE"/>
    <property type="match status" value="1"/>
</dbReference>
<reference evidence="5 6" key="1">
    <citation type="submission" date="2019-09" db="EMBL/GenBank/DDBJ databases">
        <authorList>
            <person name="Depoorter E."/>
        </authorList>
    </citation>
    <scope>NUCLEOTIDE SEQUENCE [LARGE SCALE GENOMIC DNA]</scope>
    <source>
        <strain evidence="5">LMG 30113</strain>
    </source>
</reference>
<gene>
    <name evidence="5" type="primary">bsmA</name>
    <name evidence="5" type="ORF">BPA30113_06316</name>
</gene>
<dbReference type="Pfam" id="PF13649">
    <property type="entry name" value="Methyltransf_25"/>
    <property type="match status" value="1"/>
</dbReference>
<dbReference type="Proteomes" id="UP000494330">
    <property type="component" value="Unassembled WGS sequence"/>
</dbReference>
<dbReference type="GO" id="GO:0032259">
    <property type="term" value="P:methylation"/>
    <property type="evidence" value="ECO:0007669"/>
    <property type="project" value="UniProtKB-KW"/>
</dbReference>
<dbReference type="GO" id="GO:0008168">
    <property type="term" value="F:methyltransferase activity"/>
    <property type="evidence" value="ECO:0007669"/>
    <property type="project" value="UniProtKB-KW"/>
</dbReference>
<sequence length="257" mass="27766">MNHSIDDNAEGRTVNPVTRHYDGLLAAHYSWMQGATLADKAAEQAALLAALGLGAEPAGIAVDLGCGPGYQSVALLTLGYERVIAVDTSRDLLAELAAAAPGDRVEPVLSDLRDLPALVERGSAGAIVCMGDTLTHLERHEDVLALYRDAYDALKPGGRLVLTFRDLSRELAGLERFIPVRADDTRIMTCVLDYEPDGVVVTDLIHVREDAGWVLHKSSYRKLRLSPATQVAALQRIGFVVDHDRAAGRMYAISARK</sequence>
<dbReference type="EC" id="2.1.1.156" evidence="5"/>
<keyword evidence="2 5" id="KW-0808">Transferase</keyword>
<dbReference type="AlphaFoldDB" id="A0A6P2R7H3"/>
<dbReference type="RefSeq" id="WP_052001152.1">
    <property type="nucleotide sequence ID" value="NZ_CABVQD010000033.1"/>
</dbReference>
<dbReference type="SUPFAM" id="SSF53335">
    <property type="entry name" value="S-adenosyl-L-methionine-dependent methyltransferases"/>
    <property type="match status" value="1"/>
</dbReference>
<keyword evidence="1 5" id="KW-0489">Methyltransferase</keyword>
<dbReference type="EMBL" id="CABVQD010000033">
    <property type="protein sequence ID" value="VWC31509.1"/>
    <property type="molecule type" value="Genomic_DNA"/>
</dbReference>
<evidence type="ECO:0000313" key="6">
    <source>
        <dbReference type="Proteomes" id="UP000494330"/>
    </source>
</evidence>
<proteinExistence type="predicted"/>
<evidence type="ECO:0000256" key="2">
    <source>
        <dbReference type="ARBA" id="ARBA00022679"/>
    </source>
</evidence>
<name>A0A6P2R7H3_9BURK</name>
<dbReference type="PANTHER" id="PTHR43464:SF19">
    <property type="entry name" value="UBIQUINONE BIOSYNTHESIS O-METHYLTRANSFERASE, MITOCHONDRIAL"/>
    <property type="match status" value="1"/>
</dbReference>
<keyword evidence="6" id="KW-1185">Reference proteome</keyword>
<organism evidence="5 6">
    <name type="scientific">Burkholderia paludis</name>
    <dbReference type="NCBI Taxonomy" id="1506587"/>
    <lineage>
        <taxon>Bacteria</taxon>
        <taxon>Pseudomonadati</taxon>
        <taxon>Pseudomonadota</taxon>
        <taxon>Betaproteobacteria</taxon>
        <taxon>Burkholderiales</taxon>
        <taxon>Burkholderiaceae</taxon>
        <taxon>Burkholderia</taxon>
        <taxon>Burkholderia cepacia complex</taxon>
    </lineage>
</organism>
<dbReference type="CDD" id="cd02440">
    <property type="entry name" value="AdoMet_MTases"/>
    <property type="match status" value="1"/>
</dbReference>
<evidence type="ECO:0000256" key="1">
    <source>
        <dbReference type="ARBA" id="ARBA00022603"/>
    </source>
</evidence>
<feature type="domain" description="Methyltransferase" evidence="4">
    <location>
        <begin position="62"/>
        <end position="158"/>
    </location>
</feature>